<dbReference type="GO" id="GO:0005524">
    <property type="term" value="F:ATP binding"/>
    <property type="evidence" value="ECO:0007669"/>
    <property type="project" value="UniProtKB-KW"/>
</dbReference>
<dbReference type="EMBL" id="CYKH01000631">
    <property type="protein sequence ID" value="CUG07513.1"/>
    <property type="molecule type" value="Genomic_DNA"/>
</dbReference>
<evidence type="ECO:0000256" key="11">
    <source>
        <dbReference type="ARBA" id="ARBA00048778"/>
    </source>
</evidence>
<dbReference type="OMA" id="WMTLYQR"/>
<evidence type="ECO:0000313" key="17">
    <source>
        <dbReference type="Proteomes" id="UP000051952"/>
    </source>
</evidence>
<keyword evidence="6" id="KW-0378">Hydrolase</keyword>
<dbReference type="InterPro" id="IPR050747">
    <property type="entry name" value="Mitochondrial_chaperone_BCS1"/>
</dbReference>
<dbReference type="Proteomes" id="UP000051952">
    <property type="component" value="Unassembled WGS sequence"/>
</dbReference>
<evidence type="ECO:0000256" key="3">
    <source>
        <dbReference type="ARBA" id="ARBA00022692"/>
    </source>
</evidence>
<dbReference type="InterPro" id="IPR014851">
    <property type="entry name" value="BCS1_N"/>
</dbReference>
<evidence type="ECO:0000259" key="15">
    <source>
        <dbReference type="SMART" id="SM01024"/>
    </source>
</evidence>
<keyword evidence="3 13" id="KW-0812">Transmembrane</keyword>
<dbReference type="InterPro" id="IPR057495">
    <property type="entry name" value="AAA_lid_BCS1"/>
</dbReference>
<evidence type="ECO:0000256" key="2">
    <source>
        <dbReference type="ARBA" id="ARBA00007448"/>
    </source>
</evidence>
<dbReference type="Pfam" id="PF00004">
    <property type="entry name" value="AAA"/>
    <property type="match status" value="1"/>
</dbReference>
<comment type="catalytic activity">
    <reaction evidence="11">
        <text>ATP + H2O = ADP + phosphate + H(+)</text>
        <dbReference type="Rhea" id="RHEA:13065"/>
        <dbReference type="ChEBI" id="CHEBI:15377"/>
        <dbReference type="ChEBI" id="CHEBI:15378"/>
        <dbReference type="ChEBI" id="CHEBI:30616"/>
        <dbReference type="ChEBI" id="CHEBI:43474"/>
        <dbReference type="ChEBI" id="CHEBI:456216"/>
    </reaction>
    <physiologicalReaction direction="left-to-right" evidence="11">
        <dbReference type="Rhea" id="RHEA:13066"/>
    </physiologicalReaction>
</comment>
<reference evidence="17" key="1">
    <citation type="submission" date="2015-09" db="EMBL/GenBank/DDBJ databases">
        <authorList>
            <consortium name="Pathogen Informatics"/>
        </authorList>
    </citation>
    <scope>NUCLEOTIDE SEQUENCE [LARGE SCALE GENOMIC DNA]</scope>
    <source>
        <strain evidence="17">Lake Konstanz</strain>
    </source>
</reference>
<evidence type="ECO:0000256" key="9">
    <source>
        <dbReference type="ARBA" id="ARBA00023128"/>
    </source>
</evidence>
<keyword evidence="9" id="KW-0496">Mitochondrion</keyword>
<dbReference type="Pfam" id="PF25426">
    <property type="entry name" value="AAA_lid_BCS1"/>
    <property type="match status" value="1"/>
</dbReference>
<keyword evidence="5" id="KW-0999">Mitochondrion inner membrane</keyword>
<gene>
    <name evidence="16" type="ORF">BSAL_73795</name>
</gene>
<dbReference type="InterPro" id="IPR003959">
    <property type="entry name" value="ATPase_AAA_core"/>
</dbReference>
<keyword evidence="8 13" id="KW-1133">Transmembrane helix</keyword>
<keyword evidence="4 12" id="KW-0547">Nucleotide-binding</keyword>
<dbReference type="CDD" id="cd19510">
    <property type="entry name" value="RecA-like_BCS1"/>
    <property type="match status" value="1"/>
</dbReference>
<dbReference type="Gene3D" id="3.40.50.300">
    <property type="entry name" value="P-loop containing nucleotide triphosphate hydrolases"/>
    <property type="match status" value="1"/>
</dbReference>
<evidence type="ECO:0000256" key="1">
    <source>
        <dbReference type="ARBA" id="ARBA00004434"/>
    </source>
</evidence>
<name>A0A0S4IXV8_BODSA</name>
<dbReference type="SMART" id="SM00382">
    <property type="entry name" value="AAA"/>
    <property type="match status" value="1"/>
</dbReference>
<proteinExistence type="inferred from homology"/>
<accession>A0A0S4IXV8</accession>
<dbReference type="PANTHER" id="PTHR23070">
    <property type="entry name" value="BCS1 AAA-TYPE ATPASE"/>
    <property type="match status" value="1"/>
</dbReference>
<evidence type="ECO:0000256" key="6">
    <source>
        <dbReference type="ARBA" id="ARBA00022801"/>
    </source>
</evidence>
<comment type="subcellular location">
    <subcellularLocation>
        <location evidence="1">Mitochondrion inner membrane</location>
        <topology evidence="1">Single-pass membrane protein</topology>
    </subcellularLocation>
</comment>
<evidence type="ECO:0000256" key="5">
    <source>
        <dbReference type="ARBA" id="ARBA00022792"/>
    </source>
</evidence>
<dbReference type="OrthoDB" id="10251412at2759"/>
<evidence type="ECO:0000256" key="13">
    <source>
        <dbReference type="SAM" id="Phobius"/>
    </source>
</evidence>
<evidence type="ECO:0000259" key="14">
    <source>
        <dbReference type="SMART" id="SM00382"/>
    </source>
</evidence>
<feature type="domain" description="AAA+ ATPase" evidence="14">
    <location>
        <begin position="248"/>
        <end position="370"/>
    </location>
</feature>
<dbReference type="InterPro" id="IPR003593">
    <property type="entry name" value="AAA+_ATPase"/>
</dbReference>
<dbReference type="VEuPathDB" id="TriTrypDB:BSAL_73795"/>
<evidence type="ECO:0000256" key="7">
    <source>
        <dbReference type="ARBA" id="ARBA00022840"/>
    </source>
</evidence>
<keyword evidence="10 13" id="KW-0472">Membrane</keyword>
<comment type="similarity">
    <text evidence="2">Belongs to the AAA ATPase family. BCS1 subfamily.</text>
</comment>
<evidence type="ECO:0000256" key="10">
    <source>
        <dbReference type="ARBA" id="ARBA00023136"/>
    </source>
</evidence>
<organism evidence="16 17">
    <name type="scientific">Bodo saltans</name>
    <name type="common">Flagellated protozoan</name>
    <dbReference type="NCBI Taxonomy" id="75058"/>
    <lineage>
        <taxon>Eukaryota</taxon>
        <taxon>Discoba</taxon>
        <taxon>Euglenozoa</taxon>
        <taxon>Kinetoplastea</taxon>
        <taxon>Metakinetoplastina</taxon>
        <taxon>Eubodonida</taxon>
        <taxon>Bodonidae</taxon>
        <taxon>Bodo</taxon>
    </lineage>
</organism>
<dbReference type="SMART" id="SM01024">
    <property type="entry name" value="BCS1_N"/>
    <property type="match status" value="1"/>
</dbReference>
<sequence>MTSVGGHVAPSSTVVEAATDLGAQHGLVSSAWSHLKSNPYFSAGAGLYTLTIAAVVGRYAFKMFTSNARRKFVVSMETTNRDPSYDWLMQWLSRHPTFSFQQISVMTTNVMIHANEETTSHCTFAPCPNIPHWFLHRGWPMVVYRKRQVERAAGSDVLETIEMYTMGLSSHVMKDIVAEAKMQAVTRDSDKTVIYQNAGGRWTRVQEPRSRRPLSSVILDKNSREEILEDVRLFLQSRGYYQELGVPYRRGFLLHGPPGCGKSSLVMALAGELRLAICLLSLSNRALDDESLMSLLNTAPMRSIVLMEDIDRAFSHDSRVTMSGILNALDGVGAQEGRIVFMTTNHVERLDAALIRPGRADVKVEIGYVSHTQASQLFAKFYPSSSHRVREAFADALPEFRLSVAQIQSHLFLHRNSAEEAVRTMPAFVRQCDAFEEQLDKAREKERKLAKLKAPPLLPFQQ</sequence>
<feature type="domain" description="BCS1 N-terminal" evidence="15">
    <location>
        <begin position="48"/>
        <end position="217"/>
    </location>
</feature>
<evidence type="ECO:0000256" key="8">
    <source>
        <dbReference type="ARBA" id="ARBA00022989"/>
    </source>
</evidence>
<dbReference type="InterPro" id="IPR027417">
    <property type="entry name" value="P-loop_NTPase"/>
</dbReference>
<dbReference type="InterPro" id="IPR003960">
    <property type="entry name" value="ATPase_AAA_CS"/>
</dbReference>
<keyword evidence="7 12" id="KW-0067">ATP-binding</keyword>
<dbReference type="SUPFAM" id="SSF52540">
    <property type="entry name" value="P-loop containing nucleoside triphosphate hydrolases"/>
    <property type="match status" value="1"/>
</dbReference>
<evidence type="ECO:0000256" key="12">
    <source>
        <dbReference type="RuleBase" id="RU003651"/>
    </source>
</evidence>
<dbReference type="GO" id="GO:0016887">
    <property type="term" value="F:ATP hydrolysis activity"/>
    <property type="evidence" value="ECO:0007669"/>
    <property type="project" value="InterPro"/>
</dbReference>
<dbReference type="Pfam" id="PF08740">
    <property type="entry name" value="BCS1_N"/>
    <property type="match status" value="1"/>
</dbReference>
<dbReference type="AlphaFoldDB" id="A0A0S4IXV8"/>
<keyword evidence="17" id="KW-1185">Reference proteome</keyword>
<feature type="transmembrane region" description="Helical" evidence="13">
    <location>
        <begin position="40"/>
        <end position="61"/>
    </location>
</feature>
<dbReference type="GO" id="GO:0005743">
    <property type="term" value="C:mitochondrial inner membrane"/>
    <property type="evidence" value="ECO:0007669"/>
    <property type="project" value="UniProtKB-SubCell"/>
</dbReference>
<protein>
    <submittedName>
        <fullName evidence="16">ATP-dependent chaperone, putative</fullName>
    </submittedName>
</protein>
<evidence type="ECO:0000256" key="4">
    <source>
        <dbReference type="ARBA" id="ARBA00022741"/>
    </source>
</evidence>
<dbReference type="PROSITE" id="PS00674">
    <property type="entry name" value="AAA"/>
    <property type="match status" value="1"/>
</dbReference>
<evidence type="ECO:0000313" key="16">
    <source>
        <dbReference type="EMBL" id="CUG07513.1"/>
    </source>
</evidence>